<comment type="caution">
    <text evidence="1">The sequence shown here is derived from an EMBL/GenBank/DDBJ whole genome shotgun (WGS) entry which is preliminary data.</text>
</comment>
<sequence length="253" mass="27027">MKERHAMTARQGDDPQKYLVKPKSFQGTGDILNNPYANPASIFDAMSPSWWINEIFKIYCGKDIVGACAEFFAGDWDKIHKYGEALTNAGDAALAVGMNIAWGNSQLDPTWSGNAADAASTYFYKVSQAHSELKNVLVKIGEQYKKAAESTWRAADVVAGLIRMAIDRFIWAAAIAGAGSLISGGTATAAGAGVAALVIKQGIEKWEKASAVMTTTATAMNGITAEIQGLTGDAGDLKRLPMPQQGYKHFSLK</sequence>
<evidence type="ECO:0000313" key="2">
    <source>
        <dbReference type="Proteomes" id="UP001596380"/>
    </source>
</evidence>
<dbReference type="InterPro" id="IPR036689">
    <property type="entry name" value="ESAT-6-like_sf"/>
</dbReference>
<proteinExistence type="predicted"/>
<evidence type="ECO:0008006" key="3">
    <source>
        <dbReference type="Google" id="ProtNLM"/>
    </source>
</evidence>
<protein>
    <recommendedName>
        <fullName evidence="3">WXG100 family type VII secretion target</fullName>
    </recommendedName>
</protein>
<dbReference type="EMBL" id="JBHSXS010000015">
    <property type="protein sequence ID" value="MFC6882885.1"/>
    <property type="molecule type" value="Genomic_DNA"/>
</dbReference>
<dbReference type="Proteomes" id="UP001596380">
    <property type="component" value="Unassembled WGS sequence"/>
</dbReference>
<gene>
    <name evidence="1" type="ORF">ACFQKB_24235</name>
</gene>
<reference evidence="2" key="1">
    <citation type="journal article" date="2019" name="Int. J. Syst. Evol. Microbiol.">
        <title>The Global Catalogue of Microorganisms (GCM) 10K type strain sequencing project: providing services to taxonomists for standard genome sequencing and annotation.</title>
        <authorList>
            <consortium name="The Broad Institute Genomics Platform"/>
            <consortium name="The Broad Institute Genome Sequencing Center for Infectious Disease"/>
            <person name="Wu L."/>
            <person name="Ma J."/>
        </authorList>
    </citation>
    <scope>NUCLEOTIDE SEQUENCE [LARGE SCALE GENOMIC DNA]</scope>
    <source>
        <strain evidence="2">JCM 3369</strain>
    </source>
</reference>
<accession>A0ABW2CPP5</accession>
<organism evidence="1 2">
    <name type="scientific">Actinomadura yumaensis</name>
    <dbReference type="NCBI Taxonomy" id="111807"/>
    <lineage>
        <taxon>Bacteria</taxon>
        <taxon>Bacillati</taxon>
        <taxon>Actinomycetota</taxon>
        <taxon>Actinomycetes</taxon>
        <taxon>Streptosporangiales</taxon>
        <taxon>Thermomonosporaceae</taxon>
        <taxon>Actinomadura</taxon>
    </lineage>
</organism>
<dbReference type="RefSeq" id="WP_160820348.1">
    <property type="nucleotide sequence ID" value="NZ_JBHSXE010000001.1"/>
</dbReference>
<evidence type="ECO:0000313" key="1">
    <source>
        <dbReference type="EMBL" id="MFC6882885.1"/>
    </source>
</evidence>
<dbReference type="SUPFAM" id="SSF140453">
    <property type="entry name" value="EsxAB dimer-like"/>
    <property type="match status" value="1"/>
</dbReference>
<name>A0ABW2CPP5_9ACTN</name>
<keyword evidence="2" id="KW-1185">Reference proteome</keyword>